<protein>
    <recommendedName>
        <fullName evidence="4">DUF1425 domain-containing protein</fullName>
    </recommendedName>
</protein>
<dbReference type="Pfam" id="PF07233">
    <property type="entry name" value="DUF1425"/>
    <property type="match status" value="1"/>
</dbReference>
<evidence type="ECO:0008006" key="4">
    <source>
        <dbReference type="Google" id="ProtNLM"/>
    </source>
</evidence>
<feature type="signal peptide" evidence="1">
    <location>
        <begin position="1"/>
        <end position="26"/>
    </location>
</feature>
<evidence type="ECO:0000256" key="1">
    <source>
        <dbReference type="SAM" id="SignalP"/>
    </source>
</evidence>
<name>A0ABN4TSN5_9BURK</name>
<keyword evidence="3" id="KW-1185">Reference proteome</keyword>
<feature type="chain" id="PRO_5047395338" description="DUF1425 domain-containing protein" evidence="1">
    <location>
        <begin position="27"/>
        <end position="138"/>
    </location>
</feature>
<gene>
    <name evidence="2" type="ORF">BKK80_32305</name>
</gene>
<keyword evidence="1" id="KW-0732">Signal</keyword>
<dbReference type="InterPro" id="IPR038483">
    <property type="entry name" value="YcfL-like_sf"/>
</dbReference>
<dbReference type="Proteomes" id="UP000177515">
    <property type="component" value="Chromosome 2"/>
</dbReference>
<reference evidence="2 3" key="1">
    <citation type="submission" date="2016-10" db="EMBL/GenBank/DDBJ databases">
        <title>Complete genome sequences of three Cupriavidus strains isolated from various Malaysian environments.</title>
        <authorList>
            <person name="Abdullah A.A.-A."/>
            <person name="Shafie N.A.H."/>
            <person name="Lau N.S."/>
        </authorList>
    </citation>
    <scope>NUCLEOTIDE SEQUENCE [LARGE SCALE GENOMIC DNA]</scope>
    <source>
        <strain evidence="2 3">USMAA1020</strain>
    </source>
</reference>
<proteinExistence type="predicted"/>
<evidence type="ECO:0000313" key="3">
    <source>
        <dbReference type="Proteomes" id="UP000177515"/>
    </source>
</evidence>
<dbReference type="EMBL" id="CP017755">
    <property type="protein sequence ID" value="AOZ10288.1"/>
    <property type="molecule type" value="Genomic_DNA"/>
</dbReference>
<dbReference type="CDD" id="cd09030">
    <property type="entry name" value="DUF1425"/>
    <property type="match status" value="1"/>
</dbReference>
<sequence length="138" mass="15004">MTKPIFRAFPLAALVAVCTLPAVPLAAAHAETIASKVVQLGQMNQVSVSALRATERNGHLLLQVQFTNASTGYQSLAYRVKWLDQDQFSVWEDEAWKPLMLNGLQSVSVQALAPTRTATDFRIEVHAVDNSAPAMGAR</sequence>
<dbReference type="Gene3D" id="2.60.40.3230">
    <property type="match status" value="1"/>
</dbReference>
<accession>A0ABN4TSN5</accession>
<dbReference type="InterPro" id="IPR010824">
    <property type="entry name" value="DUF1425"/>
</dbReference>
<evidence type="ECO:0000313" key="2">
    <source>
        <dbReference type="EMBL" id="AOZ10288.1"/>
    </source>
</evidence>
<dbReference type="RefSeq" id="WP_071018297.1">
    <property type="nucleotide sequence ID" value="NZ_CP017755.1"/>
</dbReference>
<organism evidence="2 3">
    <name type="scientific">Cupriavidus malaysiensis</name>
    <dbReference type="NCBI Taxonomy" id="367825"/>
    <lineage>
        <taxon>Bacteria</taxon>
        <taxon>Pseudomonadati</taxon>
        <taxon>Pseudomonadota</taxon>
        <taxon>Betaproteobacteria</taxon>
        <taxon>Burkholderiales</taxon>
        <taxon>Burkholderiaceae</taxon>
        <taxon>Cupriavidus</taxon>
    </lineage>
</organism>